<dbReference type="AlphaFoldDB" id="A0A0G4NRF0"/>
<dbReference type="EMBL" id="CVQI01038272">
    <property type="protein sequence ID" value="CRK49078.1"/>
    <property type="molecule type" value="Genomic_DNA"/>
</dbReference>
<proteinExistence type="predicted"/>
<evidence type="ECO:0000313" key="3">
    <source>
        <dbReference type="Proteomes" id="UP000045706"/>
    </source>
</evidence>
<feature type="compositionally biased region" description="Polar residues" evidence="1">
    <location>
        <begin position="67"/>
        <end position="80"/>
    </location>
</feature>
<reference evidence="3" key="1">
    <citation type="submission" date="2015-05" db="EMBL/GenBank/DDBJ databases">
        <authorList>
            <person name="Fogelqvist Johan"/>
        </authorList>
    </citation>
    <scope>NUCLEOTIDE SEQUENCE [LARGE SCALE GENOMIC DNA]</scope>
</reference>
<dbReference type="Proteomes" id="UP000045706">
    <property type="component" value="Unassembled WGS sequence"/>
</dbReference>
<sequence length="144" mass="15532">MSLVKLPHALIHMFPARKCVRNSLIALPPFRNNTDSTPNPAHHLDFGLPPLHIQTYLQLLRRTAGTISTKSSEATKSSPALSYLREPRASEAPDGLPSTSSKLIAAGQRLSSLVSFSSVSTSELYQGTLISETNGCIDQSNTMA</sequence>
<protein>
    <submittedName>
        <fullName evidence="2">Uncharacterized protein</fullName>
    </submittedName>
</protein>
<name>A0A0G4NRF0_VERLO</name>
<accession>A0A0G4NRF0</accession>
<organism evidence="2 3">
    <name type="scientific">Verticillium longisporum</name>
    <name type="common">Verticillium dahliae var. longisporum</name>
    <dbReference type="NCBI Taxonomy" id="100787"/>
    <lineage>
        <taxon>Eukaryota</taxon>
        <taxon>Fungi</taxon>
        <taxon>Dikarya</taxon>
        <taxon>Ascomycota</taxon>
        <taxon>Pezizomycotina</taxon>
        <taxon>Sordariomycetes</taxon>
        <taxon>Hypocreomycetidae</taxon>
        <taxon>Glomerellales</taxon>
        <taxon>Plectosphaerellaceae</taxon>
        <taxon>Verticillium</taxon>
    </lineage>
</organism>
<evidence type="ECO:0000256" key="1">
    <source>
        <dbReference type="SAM" id="MobiDB-lite"/>
    </source>
</evidence>
<evidence type="ECO:0000313" key="2">
    <source>
        <dbReference type="EMBL" id="CRK49078.1"/>
    </source>
</evidence>
<gene>
    <name evidence="2" type="ORF">BN1723_008370</name>
</gene>
<feature type="region of interest" description="Disordered" evidence="1">
    <location>
        <begin position="67"/>
        <end position="100"/>
    </location>
</feature>